<dbReference type="Pfam" id="PF01266">
    <property type="entry name" value="DAO"/>
    <property type="match status" value="1"/>
</dbReference>
<comment type="similarity">
    <text evidence="2">Belongs to the paxM FAD-dependent monooxygenase family.</text>
</comment>
<evidence type="ECO:0000256" key="1">
    <source>
        <dbReference type="ARBA" id="ARBA00001974"/>
    </source>
</evidence>
<proteinExistence type="inferred from homology"/>
<dbReference type="SUPFAM" id="SSF51905">
    <property type="entry name" value="FAD/NAD(P)-binding domain"/>
    <property type="match status" value="1"/>
</dbReference>
<dbReference type="AlphaFoldDB" id="A0A1L7WB61"/>
<dbReference type="GeneID" id="42060895"/>
<evidence type="ECO:0000313" key="7">
    <source>
        <dbReference type="Proteomes" id="UP000183971"/>
    </source>
</evidence>
<dbReference type="InterPro" id="IPR006076">
    <property type="entry name" value="FAD-dep_OxRdtase"/>
</dbReference>
<comment type="cofactor">
    <cofactor evidence="1">
        <name>FAD</name>
        <dbReference type="ChEBI" id="CHEBI:57692"/>
    </cofactor>
</comment>
<dbReference type="RefSeq" id="XP_031090329.1">
    <property type="nucleotide sequence ID" value="XM_031225141.1"/>
</dbReference>
<dbReference type="PANTHER" id="PTHR13789">
    <property type="entry name" value="MONOOXYGENASE"/>
    <property type="match status" value="1"/>
</dbReference>
<evidence type="ECO:0000256" key="2">
    <source>
        <dbReference type="ARBA" id="ARBA00007992"/>
    </source>
</evidence>
<dbReference type="Proteomes" id="UP000183971">
    <property type="component" value="Unassembled WGS sequence"/>
</dbReference>
<gene>
    <name evidence="6" type="ORF">FPRO_16040</name>
</gene>
<evidence type="ECO:0000259" key="5">
    <source>
        <dbReference type="Pfam" id="PF01266"/>
    </source>
</evidence>
<dbReference type="PANTHER" id="PTHR13789:SF315">
    <property type="entry name" value="FAD-DEPENDENT MONOOXYGENASE MDPD"/>
    <property type="match status" value="1"/>
</dbReference>
<comment type="caution">
    <text evidence="6">The sequence shown here is derived from an EMBL/GenBank/DDBJ whole genome shotgun (WGS) entry which is preliminary data.</text>
</comment>
<dbReference type="GO" id="GO:0004497">
    <property type="term" value="F:monooxygenase activity"/>
    <property type="evidence" value="ECO:0007669"/>
    <property type="project" value="UniProtKB-KW"/>
</dbReference>
<dbReference type="PRINTS" id="PR00420">
    <property type="entry name" value="RNGMNOXGNASE"/>
</dbReference>
<keyword evidence="3" id="KW-0560">Oxidoreductase</keyword>
<accession>A0A1L7WB61</accession>
<evidence type="ECO:0000256" key="3">
    <source>
        <dbReference type="ARBA" id="ARBA00023002"/>
    </source>
</evidence>
<keyword evidence="4" id="KW-0503">Monooxygenase</keyword>
<evidence type="ECO:0000256" key="4">
    <source>
        <dbReference type="ARBA" id="ARBA00023033"/>
    </source>
</evidence>
<keyword evidence="7" id="KW-1185">Reference proteome</keyword>
<protein>
    <submittedName>
        <fullName evidence="6">Related to fusarubin cluster-monooxygenase</fullName>
    </submittedName>
</protein>
<evidence type="ECO:0000313" key="6">
    <source>
        <dbReference type="EMBL" id="CZR49832.1"/>
    </source>
</evidence>
<dbReference type="InterPro" id="IPR050493">
    <property type="entry name" value="FAD-dep_Monooxygenase_BioMet"/>
</dbReference>
<reference evidence="7" key="1">
    <citation type="journal article" date="2016" name="Genome Biol. Evol.">
        <title>Comparative 'omics' of the Fusarium fujikuroi species complex highlights differences in genetic potential and metabolite synthesis.</title>
        <authorList>
            <person name="Niehaus E.-M."/>
            <person name="Muensterkoetter M."/>
            <person name="Proctor R.H."/>
            <person name="Brown D.W."/>
            <person name="Sharon A."/>
            <person name="Idan Y."/>
            <person name="Oren-Young L."/>
            <person name="Sieber C.M."/>
            <person name="Novak O."/>
            <person name="Pencik A."/>
            <person name="Tarkowska D."/>
            <person name="Hromadova K."/>
            <person name="Freeman S."/>
            <person name="Maymon M."/>
            <person name="Elazar M."/>
            <person name="Youssef S.A."/>
            <person name="El-Shabrawy E.S.M."/>
            <person name="Shalaby A.B.A."/>
            <person name="Houterman P."/>
            <person name="Brock N.L."/>
            <person name="Burkhardt I."/>
            <person name="Tsavkelova E.A."/>
            <person name="Dickschat J.S."/>
            <person name="Galuszka P."/>
            <person name="Gueldener U."/>
            <person name="Tudzynski B."/>
        </authorList>
    </citation>
    <scope>NUCLEOTIDE SEQUENCE [LARGE SCALE GENOMIC DNA]</scope>
    <source>
        <strain evidence="7">ET1</strain>
    </source>
</reference>
<dbReference type="EMBL" id="FJOF01000019">
    <property type="protein sequence ID" value="CZR49832.1"/>
    <property type="molecule type" value="Genomic_DNA"/>
</dbReference>
<name>A0A1L7WB61_FUSPR</name>
<sequence length="482" mass="53944">MSRHGEILDGVVRYPPTGINVVIVGAGLGGLQAALECWRKGHEVQVLEKSKTISEAGDIINLSPNSYCAIRQYPRMLEEWDRFAHDTETCFFYPDGKIAIPKSEQEYNLPGVATHAIWPIRSKPIVSRRDLAVMFSEQCRRLGIQVRLGVNVTSYVENVDGTATALTQDGRAFSADVVVAADGIGSKSCSITLGRTLRAVSTGFCADRVWYSTEYIKDAPALLGAINKLARPQLRVYTADNLYVMFLLSKTHIFLGITHKDDGTAVESWSSTIEPEQVAQAFPDRNNWDPILMEAILNTPSKTAVRWKLCCRNPQNRWYSDRGTIIQIGDAAHSFIPSSGTGAAMALEDAMSLAECLRLAGRNRIPLATKVHSRLRYERTTLLQHTGFLNRRQLQRDMTEIVKDRTMPLLVGKWVWTHDAEKYARENFKKAELSITAGEAFENTNLPIGHKVRNWTIEEETEKQNLAEYVDDLKSSGDWGIV</sequence>
<organism evidence="6 7">
    <name type="scientific">Fusarium proliferatum (strain ET1)</name>
    <name type="common">Orchid endophyte fungus</name>
    <dbReference type="NCBI Taxonomy" id="1227346"/>
    <lineage>
        <taxon>Eukaryota</taxon>
        <taxon>Fungi</taxon>
        <taxon>Dikarya</taxon>
        <taxon>Ascomycota</taxon>
        <taxon>Pezizomycotina</taxon>
        <taxon>Sordariomycetes</taxon>
        <taxon>Hypocreomycetidae</taxon>
        <taxon>Hypocreales</taxon>
        <taxon>Nectriaceae</taxon>
        <taxon>Fusarium</taxon>
        <taxon>Fusarium fujikuroi species complex</taxon>
    </lineage>
</organism>
<dbReference type="VEuPathDB" id="FungiDB:FPRO_16040"/>
<dbReference type="InterPro" id="IPR036188">
    <property type="entry name" value="FAD/NAD-bd_sf"/>
</dbReference>
<feature type="domain" description="FAD dependent oxidoreductase" evidence="5">
    <location>
        <begin position="21"/>
        <end position="284"/>
    </location>
</feature>
<dbReference type="Gene3D" id="3.50.50.60">
    <property type="entry name" value="FAD/NAD(P)-binding domain"/>
    <property type="match status" value="1"/>
</dbReference>